<comment type="caution">
    <text evidence="2">The sequence shown here is derived from an EMBL/GenBank/DDBJ whole genome shotgun (WGS) entry which is preliminary data.</text>
</comment>
<evidence type="ECO:0000313" key="2">
    <source>
        <dbReference type="EMBL" id="MQX35512.1"/>
    </source>
</evidence>
<keyword evidence="3" id="KW-1185">Reference proteome</keyword>
<dbReference type="AlphaFoldDB" id="A0A7X2D3E7"/>
<gene>
    <name evidence="2" type="ORF">GHC57_03170</name>
</gene>
<keyword evidence="1" id="KW-1133">Transmembrane helix</keyword>
<keyword evidence="1" id="KW-0812">Transmembrane</keyword>
<feature type="transmembrane region" description="Helical" evidence="1">
    <location>
        <begin position="82"/>
        <end position="100"/>
    </location>
</feature>
<keyword evidence="1" id="KW-0472">Membrane</keyword>
<dbReference type="EMBL" id="WIVE01000005">
    <property type="protein sequence ID" value="MQX35512.1"/>
    <property type="molecule type" value="Genomic_DNA"/>
</dbReference>
<dbReference type="OrthoDB" id="5195601at2"/>
<name>A0A7X2D3E7_9PROT</name>
<evidence type="ECO:0000256" key="1">
    <source>
        <dbReference type="SAM" id="Phobius"/>
    </source>
</evidence>
<proteinExistence type="predicted"/>
<organism evidence="2 3">
    <name type="scientific">Roseospira navarrensis</name>
    <dbReference type="NCBI Taxonomy" id="140058"/>
    <lineage>
        <taxon>Bacteria</taxon>
        <taxon>Pseudomonadati</taxon>
        <taxon>Pseudomonadota</taxon>
        <taxon>Alphaproteobacteria</taxon>
        <taxon>Rhodospirillales</taxon>
        <taxon>Rhodospirillaceae</taxon>
        <taxon>Roseospira</taxon>
    </lineage>
</organism>
<accession>A0A7X2D3E7</accession>
<evidence type="ECO:0008006" key="4">
    <source>
        <dbReference type="Google" id="ProtNLM"/>
    </source>
</evidence>
<reference evidence="2 3" key="1">
    <citation type="submission" date="2019-10" db="EMBL/GenBank/DDBJ databases">
        <title>Draft whole-genome sequence of the purple nonsulfur photosynthetic bacterium Roseospira navarrensis DSM 15114.</title>
        <authorList>
            <person name="Kyndt J.A."/>
            <person name="Meyer T.E."/>
        </authorList>
    </citation>
    <scope>NUCLEOTIDE SEQUENCE [LARGE SCALE GENOMIC DNA]</scope>
    <source>
        <strain evidence="2 3">DSM 15114</strain>
    </source>
</reference>
<dbReference type="Proteomes" id="UP000434582">
    <property type="component" value="Unassembled WGS sequence"/>
</dbReference>
<protein>
    <recommendedName>
        <fullName evidence="4">Transmembrane protein</fullName>
    </recommendedName>
</protein>
<sequence length="148" mass="15212">MLKALHPVAGGLALVMIATFWGSTVAVELLGPPAAVVAVKTAIPWAFLLLVPALAFTGLSGTRLARGRSDGLAAAKRRRMPFIAANGLFVLMPAAFALSAKADAGAFDAKFNAVQAVELVAGAVNIVLLGRSLRDGLRLTGRLPRVAA</sequence>
<dbReference type="RefSeq" id="WP_153341085.1">
    <property type="nucleotide sequence ID" value="NZ_WIVE01000005.1"/>
</dbReference>
<evidence type="ECO:0000313" key="3">
    <source>
        <dbReference type="Proteomes" id="UP000434582"/>
    </source>
</evidence>
<feature type="transmembrane region" description="Helical" evidence="1">
    <location>
        <begin position="112"/>
        <end position="130"/>
    </location>
</feature>
<feature type="transmembrane region" description="Helical" evidence="1">
    <location>
        <begin position="42"/>
        <end position="61"/>
    </location>
</feature>